<proteinExistence type="inferred from homology"/>
<dbReference type="InterPro" id="IPR036412">
    <property type="entry name" value="HAD-like_sf"/>
</dbReference>
<dbReference type="SUPFAM" id="SSF56784">
    <property type="entry name" value="HAD-like"/>
    <property type="match status" value="1"/>
</dbReference>
<feature type="region of interest" description="Disordered" evidence="2">
    <location>
        <begin position="556"/>
        <end position="580"/>
    </location>
</feature>
<dbReference type="Proteomes" id="UP000245207">
    <property type="component" value="Unassembled WGS sequence"/>
</dbReference>
<dbReference type="AlphaFoldDB" id="A0A2U1P7I6"/>
<dbReference type="InterPro" id="IPR007651">
    <property type="entry name" value="Lipin_N"/>
</dbReference>
<feature type="region of interest" description="Disordered" evidence="2">
    <location>
        <begin position="192"/>
        <end position="213"/>
    </location>
</feature>
<protein>
    <submittedName>
        <fullName evidence="4">Lipin, HAD-like domain, LNS2/PITP</fullName>
    </submittedName>
</protein>
<dbReference type="PANTHER" id="PTHR12181">
    <property type="entry name" value="LIPIN"/>
    <property type="match status" value="1"/>
</dbReference>
<dbReference type="Pfam" id="PF04571">
    <property type="entry name" value="Lipin_N"/>
    <property type="match status" value="1"/>
</dbReference>
<feature type="compositionally biased region" description="Acidic residues" evidence="2">
    <location>
        <begin position="614"/>
        <end position="624"/>
    </location>
</feature>
<evidence type="ECO:0000256" key="2">
    <source>
        <dbReference type="SAM" id="MobiDB-lite"/>
    </source>
</evidence>
<dbReference type="STRING" id="35608.A0A2U1P7I6"/>
<gene>
    <name evidence="4" type="ORF">CTI12_AA185380</name>
</gene>
<feature type="region of interest" description="Disordered" evidence="2">
    <location>
        <begin position="607"/>
        <end position="633"/>
    </location>
</feature>
<dbReference type="EMBL" id="PKPP01001557">
    <property type="protein sequence ID" value="PWA81716.1"/>
    <property type="molecule type" value="Genomic_DNA"/>
</dbReference>
<feature type="domain" description="LNS2/PITP" evidence="3">
    <location>
        <begin position="685"/>
        <end position="841"/>
    </location>
</feature>
<dbReference type="InterPro" id="IPR026058">
    <property type="entry name" value="LIPIN"/>
</dbReference>
<organism evidence="4 5">
    <name type="scientific">Artemisia annua</name>
    <name type="common">Sweet wormwood</name>
    <dbReference type="NCBI Taxonomy" id="35608"/>
    <lineage>
        <taxon>Eukaryota</taxon>
        <taxon>Viridiplantae</taxon>
        <taxon>Streptophyta</taxon>
        <taxon>Embryophyta</taxon>
        <taxon>Tracheophyta</taxon>
        <taxon>Spermatophyta</taxon>
        <taxon>Magnoliopsida</taxon>
        <taxon>eudicotyledons</taxon>
        <taxon>Gunneridae</taxon>
        <taxon>Pentapetalae</taxon>
        <taxon>asterids</taxon>
        <taxon>campanulids</taxon>
        <taxon>Asterales</taxon>
        <taxon>Asteraceae</taxon>
        <taxon>Asteroideae</taxon>
        <taxon>Anthemideae</taxon>
        <taxon>Artemisiinae</taxon>
        <taxon>Artemisia</taxon>
    </lineage>
</organism>
<dbReference type="Pfam" id="PF08235">
    <property type="entry name" value="LNS2"/>
    <property type="match status" value="1"/>
</dbReference>
<evidence type="ECO:0000313" key="5">
    <source>
        <dbReference type="Proteomes" id="UP000245207"/>
    </source>
</evidence>
<evidence type="ECO:0000256" key="1">
    <source>
        <dbReference type="ARBA" id="ARBA00005476"/>
    </source>
</evidence>
<comment type="similarity">
    <text evidence="1">Belongs to the lipin family.</text>
</comment>
<sequence>MWRLGSYITQGVYTVSGPFHPFGGAVDIVVVQQQDGSFKSSPWYVKFGKFQGVLKAKERVVDINVNGVDADFHMYLDPRGEAYFLREVDSDSSSSSCEEVDGKGSSKMPVKSKSLDCDFDQLSPVTDVSNGQVLTRNNSKRSRIMAFVRGRRSMKENTLSKDDNDLNGDRIGSLERAEMAADLLEMRWSTNLSSRSNKTDDRETSKDNGDVTGGRLETGLVLHEQHFVNKSDSSGVDSEVPVMEVKETIVANAVSKAVDEESSKTPLDDFIEANVVNKTVDEERSKPQFGNSTKADVVNKPVYEESSKIELDDSNEADVVDKTVDEESLKTQLDDTNEPEVGLITAQGSLEIVPESYAEVGSNQADASVEGVSCSSVSVPFIQTVEESLTKEMDETNEIRTTLESNGEFQDVLGDAVLIKEVSERVVEEQLIFNDHDDSKPSIKDIAQKVESTTVIYGPDPHPVRTHQERPKADPELLNVNTFRRCPTYVDIHTNRELTEENVLRRSKSLPNMRSHVDDIAPDNLEEPQFYSPVGKFRSSNWDLIREDALRIKRENSEKQLSQSGDNVSKDLKDGIIPSGGPADIVDGAGGSWSLWPFRRSVSKSVSDKKDSDVDTVPEIDGEKDDCSPKLDKNHTRALTPTSEQLASLNLAQGQNKVTFTFSTSVLGAQKVDARIYLWSWDTRIVISDVDGTITKSDVLGQFMPLVGRDWSHIGVTHLFSGIKENGYQMLYLSARAISQASLTRQFLFNLTQDGKALPDGPVVISPDGLFPSLFREVIRRAPHEFKIACLEDIKACFPSDRNPFYAGFGNRDTDEFSYLKVGIPKGKIFIINPKGEVIINRSIDSKSYASLHALVNGIFPPVSGHEEQEDYNSWNFWKLPPPTMD</sequence>
<dbReference type="PANTHER" id="PTHR12181:SF72">
    <property type="entry name" value="PHOSPHATIDATE PHOSPHATASE"/>
    <property type="match status" value="1"/>
</dbReference>
<name>A0A2U1P7I6_ARTAN</name>
<reference evidence="4 5" key="1">
    <citation type="journal article" date="2018" name="Mol. Plant">
        <title>The genome of Artemisia annua provides insight into the evolution of Asteraceae family and artemisinin biosynthesis.</title>
        <authorList>
            <person name="Shen Q."/>
            <person name="Zhang L."/>
            <person name="Liao Z."/>
            <person name="Wang S."/>
            <person name="Yan T."/>
            <person name="Shi P."/>
            <person name="Liu M."/>
            <person name="Fu X."/>
            <person name="Pan Q."/>
            <person name="Wang Y."/>
            <person name="Lv Z."/>
            <person name="Lu X."/>
            <person name="Zhang F."/>
            <person name="Jiang W."/>
            <person name="Ma Y."/>
            <person name="Chen M."/>
            <person name="Hao X."/>
            <person name="Li L."/>
            <person name="Tang Y."/>
            <person name="Lv G."/>
            <person name="Zhou Y."/>
            <person name="Sun X."/>
            <person name="Brodelius P.E."/>
            <person name="Rose J.K.C."/>
            <person name="Tang K."/>
        </authorList>
    </citation>
    <scope>NUCLEOTIDE SEQUENCE [LARGE SCALE GENOMIC DNA]</scope>
    <source>
        <strain evidence="5">cv. Huhao1</strain>
        <tissue evidence="4">Leaf</tissue>
    </source>
</reference>
<dbReference type="InterPro" id="IPR013209">
    <property type="entry name" value="LNS2"/>
</dbReference>
<dbReference type="SMART" id="SM00775">
    <property type="entry name" value="LNS2"/>
    <property type="match status" value="1"/>
</dbReference>
<evidence type="ECO:0000259" key="3">
    <source>
        <dbReference type="SMART" id="SM00775"/>
    </source>
</evidence>
<dbReference type="InterPro" id="IPR031315">
    <property type="entry name" value="LNS2/PITP"/>
</dbReference>
<evidence type="ECO:0000313" key="4">
    <source>
        <dbReference type="EMBL" id="PWA81716.1"/>
    </source>
</evidence>
<keyword evidence="5" id="KW-1185">Reference proteome</keyword>
<dbReference type="GO" id="GO:0008195">
    <property type="term" value="F:phosphatidate phosphatase activity"/>
    <property type="evidence" value="ECO:0007669"/>
    <property type="project" value="TreeGrafter"/>
</dbReference>
<accession>A0A2U1P7I6</accession>
<comment type="caution">
    <text evidence="4">The sequence shown here is derived from an EMBL/GenBank/DDBJ whole genome shotgun (WGS) entry which is preliminary data.</text>
</comment>
<dbReference type="OrthoDB" id="4567at2759"/>
<feature type="compositionally biased region" description="Basic and acidic residues" evidence="2">
    <location>
        <begin position="197"/>
        <end position="209"/>
    </location>
</feature>